<evidence type="ECO:0000256" key="10">
    <source>
        <dbReference type="RuleBase" id="RU361274"/>
    </source>
</evidence>
<dbReference type="Pfam" id="PF02578">
    <property type="entry name" value="Cu-oxidase_4"/>
    <property type="match status" value="1"/>
</dbReference>
<comment type="catalytic activity">
    <reaction evidence="1">
        <text>inosine + phosphate = alpha-D-ribose 1-phosphate + hypoxanthine</text>
        <dbReference type="Rhea" id="RHEA:27646"/>
        <dbReference type="ChEBI" id="CHEBI:17368"/>
        <dbReference type="ChEBI" id="CHEBI:17596"/>
        <dbReference type="ChEBI" id="CHEBI:43474"/>
        <dbReference type="ChEBI" id="CHEBI:57720"/>
        <dbReference type="EC" id="2.4.2.1"/>
    </reaction>
    <physiologicalReaction direction="left-to-right" evidence="1">
        <dbReference type="Rhea" id="RHEA:27647"/>
    </physiologicalReaction>
</comment>
<proteinExistence type="inferred from homology"/>
<keyword evidence="4" id="KW-0479">Metal-binding</keyword>
<dbReference type="AlphaFoldDB" id="A0A7T5R4K1"/>
<dbReference type="Proteomes" id="UP000595362">
    <property type="component" value="Chromosome"/>
</dbReference>
<evidence type="ECO:0000256" key="7">
    <source>
        <dbReference type="ARBA" id="ARBA00047989"/>
    </source>
</evidence>
<keyword evidence="5" id="KW-0378">Hydrolase</keyword>
<evidence type="ECO:0000256" key="4">
    <source>
        <dbReference type="ARBA" id="ARBA00022723"/>
    </source>
</evidence>
<dbReference type="SUPFAM" id="SSF64438">
    <property type="entry name" value="CNF1/YfiH-like putative cysteine hydrolases"/>
    <property type="match status" value="1"/>
</dbReference>
<evidence type="ECO:0000256" key="5">
    <source>
        <dbReference type="ARBA" id="ARBA00022801"/>
    </source>
</evidence>
<dbReference type="GO" id="GO:0017061">
    <property type="term" value="F:S-methyl-5-thioadenosine phosphorylase activity"/>
    <property type="evidence" value="ECO:0007669"/>
    <property type="project" value="UniProtKB-EC"/>
</dbReference>
<comment type="catalytic activity">
    <reaction evidence="9">
        <text>S-methyl-5'-thioadenosine + phosphate = 5-(methylsulfanyl)-alpha-D-ribose 1-phosphate + adenine</text>
        <dbReference type="Rhea" id="RHEA:11852"/>
        <dbReference type="ChEBI" id="CHEBI:16708"/>
        <dbReference type="ChEBI" id="CHEBI:17509"/>
        <dbReference type="ChEBI" id="CHEBI:43474"/>
        <dbReference type="ChEBI" id="CHEBI:58533"/>
        <dbReference type="EC" id="2.4.2.28"/>
    </reaction>
    <physiologicalReaction direction="left-to-right" evidence="9">
        <dbReference type="Rhea" id="RHEA:11853"/>
    </physiologicalReaction>
</comment>
<dbReference type="InterPro" id="IPR003730">
    <property type="entry name" value="Cu_polyphenol_OxRdtase"/>
</dbReference>
<evidence type="ECO:0000256" key="8">
    <source>
        <dbReference type="ARBA" id="ARBA00048968"/>
    </source>
</evidence>
<keyword evidence="6" id="KW-0862">Zinc</keyword>
<evidence type="ECO:0000256" key="3">
    <source>
        <dbReference type="ARBA" id="ARBA00022679"/>
    </source>
</evidence>
<evidence type="ECO:0000256" key="9">
    <source>
        <dbReference type="ARBA" id="ARBA00049893"/>
    </source>
</evidence>
<organism evidence="11 12">
    <name type="scientific">Micavibrio aeruginosavorus</name>
    <dbReference type="NCBI Taxonomy" id="349221"/>
    <lineage>
        <taxon>Bacteria</taxon>
        <taxon>Pseudomonadati</taxon>
        <taxon>Bdellovibrionota</taxon>
        <taxon>Bdellovibrionia</taxon>
        <taxon>Bdellovibrionales</taxon>
        <taxon>Pseudobdellovibrionaceae</taxon>
        <taxon>Micavibrio</taxon>
    </lineage>
</organism>
<evidence type="ECO:0000313" key="11">
    <source>
        <dbReference type="EMBL" id="QQG37448.1"/>
    </source>
</evidence>
<dbReference type="GO" id="GO:0016787">
    <property type="term" value="F:hydrolase activity"/>
    <property type="evidence" value="ECO:0007669"/>
    <property type="project" value="UniProtKB-KW"/>
</dbReference>
<dbReference type="InterPro" id="IPR011324">
    <property type="entry name" value="Cytotoxic_necrot_fac-like_cat"/>
</dbReference>
<evidence type="ECO:0000256" key="6">
    <source>
        <dbReference type="ARBA" id="ARBA00022833"/>
    </source>
</evidence>
<dbReference type="InterPro" id="IPR038371">
    <property type="entry name" value="Cu_polyphenol_OxRdtase_sf"/>
</dbReference>
<dbReference type="PANTHER" id="PTHR30616:SF2">
    <property type="entry name" value="PURINE NUCLEOSIDE PHOSPHORYLASE LACC1"/>
    <property type="match status" value="1"/>
</dbReference>
<dbReference type="CDD" id="cd16833">
    <property type="entry name" value="YfiH"/>
    <property type="match status" value="1"/>
</dbReference>
<protein>
    <recommendedName>
        <fullName evidence="10">Purine nucleoside phosphorylase</fullName>
    </recommendedName>
</protein>
<reference evidence="11 12" key="1">
    <citation type="submission" date="2020-07" db="EMBL/GenBank/DDBJ databases">
        <title>Huge and variable diversity of episymbiotic CPR bacteria and DPANN archaea in groundwater ecosystems.</title>
        <authorList>
            <person name="He C.Y."/>
            <person name="Keren R."/>
            <person name="Whittaker M."/>
            <person name="Farag I.F."/>
            <person name="Doudna J."/>
            <person name="Cate J.H.D."/>
            <person name="Banfield J.F."/>
        </authorList>
    </citation>
    <scope>NUCLEOTIDE SEQUENCE [LARGE SCALE GENOMIC DNA]</scope>
    <source>
        <strain evidence="11">NC_groundwater_70_Ag_B-0.1um_54_66</strain>
    </source>
</reference>
<evidence type="ECO:0000256" key="1">
    <source>
        <dbReference type="ARBA" id="ARBA00000553"/>
    </source>
</evidence>
<evidence type="ECO:0000256" key="2">
    <source>
        <dbReference type="ARBA" id="ARBA00007353"/>
    </source>
</evidence>
<gene>
    <name evidence="11" type="primary">pgeF</name>
    <name evidence="11" type="ORF">HYS17_09435</name>
</gene>
<comment type="similarity">
    <text evidence="2 10">Belongs to the purine nucleoside phosphorylase YfiH/LACC1 family.</text>
</comment>
<dbReference type="GO" id="GO:0005507">
    <property type="term" value="F:copper ion binding"/>
    <property type="evidence" value="ECO:0007669"/>
    <property type="project" value="TreeGrafter"/>
</dbReference>
<sequence length="260" mass="28419">MTRLNHDLLKEEGVIHGFFGKTGGVSTGLYASLNCGVGSQDNPENIIENRARVAEEFASRPERLLTLHQIHSATCLTVDQPYDALNNRPQADALVTETPGLMIGVLTADCGPVLFRGRKKDGRPVIGAAHAGWGGALKGVLENTVAAMERLGAEKSTLKAVIGPCIGPSSYEVSEDFKNPFIEQVVENIRFFASSERSGHLMFNLPAYCQRRLELAGVRDIAILGRDTCAEEGNFFSFRRSTHKHEPDYGRQLSAILIRP</sequence>
<dbReference type="EMBL" id="CP066681">
    <property type="protein sequence ID" value="QQG37448.1"/>
    <property type="molecule type" value="Genomic_DNA"/>
</dbReference>
<dbReference type="NCBIfam" id="TIGR00726">
    <property type="entry name" value="peptidoglycan editing factor PgeF"/>
    <property type="match status" value="1"/>
</dbReference>
<comment type="catalytic activity">
    <reaction evidence="7">
        <text>adenosine + H2O + H(+) = inosine + NH4(+)</text>
        <dbReference type="Rhea" id="RHEA:24408"/>
        <dbReference type="ChEBI" id="CHEBI:15377"/>
        <dbReference type="ChEBI" id="CHEBI:15378"/>
        <dbReference type="ChEBI" id="CHEBI:16335"/>
        <dbReference type="ChEBI" id="CHEBI:17596"/>
        <dbReference type="ChEBI" id="CHEBI:28938"/>
        <dbReference type="EC" id="3.5.4.4"/>
    </reaction>
    <physiologicalReaction direction="left-to-right" evidence="7">
        <dbReference type="Rhea" id="RHEA:24409"/>
    </physiologicalReaction>
</comment>
<comment type="catalytic activity">
    <reaction evidence="8">
        <text>adenosine + phosphate = alpha-D-ribose 1-phosphate + adenine</text>
        <dbReference type="Rhea" id="RHEA:27642"/>
        <dbReference type="ChEBI" id="CHEBI:16335"/>
        <dbReference type="ChEBI" id="CHEBI:16708"/>
        <dbReference type="ChEBI" id="CHEBI:43474"/>
        <dbReference type="ChEBI" id="CHEBI:57720"/>
        <dbReference type="EC" id="2.4.2.1"/>
    </reaction>
    <physiologicalReaction direction="left-to-right" evidence="8">
        <dbReference type="Rhea" id="RHEA:27643"/>
    </physiologicalReaction>
</comment>
<dbReference type="Gene3D" id="3.60.140.10">
    <property type="entry name" value="CNF1/YfiH-like putative cysteine hydrolases"/>
    <property type="match status" value="1"/>
</dbReference>
<keyword evidence="3" id="KW-0808">Transferase</keyword>
<name>A0A7T5R4K1_9BACT</name>
<evidence type="ECO:0000313" key="12">
    <source>
        <dbReference type="Proteomes" id="UP000595362"/>
    </source>
</evidence>
<dbReference type="PANTHER" id="PTHR30616">
    <property type="entry name" value="UNCHARACTERIZED PROTEIN YFIH"/>
    <property type="match status" value="1"/>
</dbReference>
<accession>A0A7T5R4K1</accession>